<sequence length="140" mass="16423">MIQEAGLDGFWLDRLLNREEWIKSHVVDAASVAVSRRHRRAKTDRLDGEVLVRTLMAWNRGEPRVCSMVRVPAPEDEDRRRIGRERKALVAERVVHVDRIKGLLFSQGIRDYEQLRRDRRARLDELRTGDSRVLPSRMKA</sequence>
<proteinExistence type="predicted"/>
<reference evidence="3" key="3">
    <citation type="submission" date="2016-10" db="EMBL/GenBank/DDBJ databases">
        <authorList>
            <person name="Wibberg D."/>
        </authorList>
    </citation>
    <scope>NUCLEOTIDE SEQUENCE [LARGE SCALE GENOMIC DNA]</scope>
</reference>
<reference evidence="1" key="1">
    <citation type="submission" date="2016-10" db="EMBL/GenBank/DDBJ databases">
        <authorList>
            <person name="de Groot N.N."/>
        </authorList>
    </citation>
    <scope>NUCLEOTIDE SEQUENCE [LARGE SCALE GENOMIC DNA]</scope>
    <source>
        <strain evidence="1">CCBAU85039</strain>
    </source>
</reference>
<dbReference type="AlphaFoldDB" id="A0A1H8X9G7"/>
<dbReference type="Proteomes" id="UP000183063">
    <property type="component" value="Unassembled WGS sequence"/>
</dbReference>
<dbReference type="EMBL" id="FNXB01000116">
    <property type="protein sequence ID" value="SEI22227.1"/>
    <property type="molecule type" value="Genomic_DNA"/>
</dbReference>
<evidence type="ECO:0000313" key="3">
    <source>
        <dbReference type="Proteomes" id="UP000183063"/>
    </source>
</evidence>
<name>A0A1H8X9G7_9HYPH</name>
<dbReference type="EMBL" id="FOCV01000121">
    <property type="protein sequence ID" value="SEP36555.1"/>
    <property type="molecule type" value="Genomic_DNA"/>
</dbReference>
<dbReference type="STRING" id="501024.RTCCBAU85039_6816"/>
<reference evidence="2 4" key="2">
    <citation type="submission" date="2016-10" db="EMBL/GenBank/DDBJ databases">
        <authorList>
            <person name="Varghese N."/>
            <person name="Submissions S."/>
        </authorList>
    </citation>
    <scope>NUCLEOTIDE SEQUENCE [LARGE SCALE GENOMIC DNA]</scope>
    <source>
        <strain evidence="2 4">CGMCC 1.7071</strain>
    </source>
</reference>
<organism evidence="1 3">
    <name type="scientific">Rhizobium tibeticum</name>
    <dbReference type="NCBI Taxonomy" id="501024"/>
    <lineage>
        <taxon>Bacteria</taxon>
        <taxon>Pseudomonadati</taxon>
        <taxon>Pseudomonadota</taxon>
        <taxon>Alphaproteobacteria</taxon>
        <taxon>Hyphomicrobiales</taxon>
        <taxon>Rhizobiaceae</taxon>
        <taxon>Rhizobium/Agrobacterium group</taxon>
        <taxon>Rhizobium</taxon>
    </lineage>
</organism>
<dbReference type="Proteomes" id="UP000198939">
    <property type="component" value="Unassembled WGS sequence"/>
</dbReference>
<keyword evidence="4" id="KW-1185">Reference proteome</keyword>
<evidence type="ECO:0000313" key="2">
    <source>
        <dbReference type="EMBL" id="SEP36555.1"/>
    </source>
</evidence>
<gene>
    <name evidence="1" type="ORF">RTCCBAU85039_6816</name>
    <name evidence="2" type="ORF">SAMN05216228_11215</name>
</gene>
<protein>
    <submittedName>
        <fullName evidence="1">Transposase</fullName>
    </submittedName>
</protein>
<evidence type="ECO:0000313" key="4">
    <source>
        <dbReference type="Proteomes" id="UP000198939"/>
    </source>
</evidence>
<accession>A0A1H8X9G7</accession>
<evidence type="ECO:0000313" key="1">
    <source>
        <dbReference type="EMBL" id="SEI22227.1"/>
    </source>
</evidence>